<dbReference type="EMBL" id="AVPF01000147">
    <property type="protein sequence ID" value="KGX83133.1"/>
    <property type="molecule type" value="Genomic_DNA"/>
</dbReference>
<dbReference type="RefSeq" id="WP_027447724.1">
    <property type="nucleotide sequence ID" value="NZ_AULJ01000087.1"/>
</dbReference>
<accession>A0A0A5FVU0</accession>
<keyword evidence="2 4" id="KW-0808">Transferase</keyword>
<dbReference type="Proteomes" id="UP000030403">
    <property type="component" value="Unassembled WGS sequence"/>
</dbReference>
<evidence type="ECO:0000313" key="5">
    <source>
        <dbReference type="Proteomes" id="UP000030403"/>
    </source>
</evidence>
<dbReference type="PANTHER" id="PTHR43861:SF1">
    <property type="entry name" value="TRANS-ACONITATE 2-METHYLTRANSFERASE"/>
    <property type="match status" value="1"/>
</dbReference>
<keyword evidence="5" id="KW-1185">Reference proteome</keyword>
<gene>
    <name evidence="4" type="ORF">N783_06390</name>
</gene>
<evidence type="ECO:0000256" key="2">
    <source>
        <dbReference type="ARBA" id="ARBA00022679"/>
    </source>
</evidence>
<dbReference type="Pfam" id="PF13649">
    <property type="entry name" value="Methyltransf_25"/>
    <property type="match status" value="1"/>
</dbReference>
<proteinExistence type="predicted"/>
<dbReference type="Gene3D" id="3.40.50.150">
    <property type="entry name" value="Vaccinia Virus protein VP39"/>
    <property type="match status" value="1"/>
</dbReference>
<keyword evidence="1 4" id="KW-0489">Methyltransferase</keyword>
<dbReference type="CDD" id="cd02440">
    <property type="entry name" value="AdoMet_MTases"/>
    <property type="match status" value="1"/>
</dbReference>
<dbReference type="STRING" id="1385511.GCA_000425225_04272"/>
<dbReference type="InterPro" id="IPR029063">
    <property type="entry name" value="SAM-dependent_MTases_sf"/>
</dbReference>
<protein>
    <submittedName>
        <fullName evidence="4">Methyltransferase</fullName>
    </submittedName>
</protein>
<evidence type="ECO:0000313" key="4">
    <source>
        <dbReference type="EMBL" id="KGX83133.1"/>
    </source>
</evidence>
<dbReference type="GO" id="GO:0032259">
    <property type="term" value="P:methylation"/>
    <property type="evidence" value="ECO:0007669"/>
    <property type="project" value="UniProtKB-KW"/>
</dbReference>
<dbReference type="PANTHER" id="PTHR43861">
    <property type="entry name" value="TRANS-ACONITATE 2-METHYLTRANSFERASE-RELATED"/>
    <property type="match status" value="1"/>
</dbReference>
<reference evidence="4 5" key="1">
    <citation type="submission" date="2013-08" db="EMBL/GenBank/DDBJ databases">
        <authorList>
            <person name="Huang J."/>
            <person name="Wang G."/>
        </authorList>
    </citation>
    <scope>NUCLEOTIDE SEQUENCE [LARGE SCALE GENOMIC DNA]</scope>
    <source>
        <strain evidence="4 5">BH030004</strain>
    </source>
</reference>
<evidence type="ECO:0000259" key="3">
    <source>
        <dbReference type="Pfam" id="PF13649"/>
    </source>
</evidence>
<dbReference type="GO" id="GO:0008168">
    <property type="term" value="F:methyltransferase activity"/>
    <property type="evidence" value="ECO:0007669"/>
    <property type="project" value="UniProtKB-KW"/>
</dbReference>
<name>A0A0A5FVU0_9BACI</name>
<dbReference type="SUPFAM" id="SSF53335">
    <property type="entry name" value="S-adenosyl-L-methionine-dependent methyltransferases"/>
    <property type="match status" value="1"/>
</dbReference>
<organism evidence="4 5">
    <name type="scientific">Pontibacillus marinus BH030004 = DSM 16465</name>
    <dbReference type="NCBI Taxonomy" id="1385511"/>
    <lineage>
        <taxon>Bacteria</taxon>
        <taxon>Bacillati</taxon>
        <taxon>Bacillota</taxon>
        <taxon>Bacilli</taxon>
        <taxon>Bacillales</taxon>
        <taxon>Bacillaceae</taxon>
        <taxon>Pontibacillus</taxon>
    </lineage>
</organism>
<dbReference type="AlphaFoldDB" id="A0A0A5FVU0"/>
<sequence>MEKTDVLDNFDMYNDPSSYDEEYDSYRADIPLLLKWVLKTKGPIIDLACGTGRATIPLAENANNQIIGVDIHEGMLNTAKEKSSKKNLEIDWIQQDCTQLNLKTKANLIYTVGNSFQHFLTNEKQDALLSSVNNHLKNKGIFIFGTRFPNAEELLVSPVEEYVRTYTDPSSQLTVEDYYISKYDLLTQIQHNSTIKKFIDSDGEIVHETTSDISLRYVYPKEMERLLHRYGFKILHLYKDWDETPITNEANEMIYICKKINA</sequence>
<dbReference type="InterPro" id="IPR041698">
    <property type="entry name" value="Methyltransf_25"/>
</dbReference>
<dbReference type="Gene3D" id="2.20.25.110">
    <property type="entry name" value="S-adenosyl-L-methionine-dependent methyltransferases"/>
    <property type="match status" value="1"/>
</dbReference>
<evidence type="ECO:0000256" key="1">
    <source>
        <dbReference type="ARBA" id="ARBA00022603"/>
    </source>
</evidence>
<comment type="caution">
    <text evidence="4">The sequence shown here is derived from an EMBL/GenBank/DDBJ whole genome shotgun (WGS) entry which is preliminary data.</text>
</comment>
<dbReference type="eggNOG" id="COG0500">
    <property type="taxonomic scope" value="Bacteria"/>
</dbReference>
<feature type="domain" description="Methyltransferase" evidence="3">
    <location>
        <begin position="44"/>
        <end position="140"/>
    </location>
</feature>